<proteinExistence type="inferred from homology"/>
<evidence type="ECO:0000256" key="11">
    <source>
        <dbReference type="SAM" id="Phobius"/>
    </source>
</evidence>
<keyword evidence="6" id="KW-0547">Nucleotide-binding</keyword>
<evidence type="ECO:0000313" key="13">
    <source>
        <dbReference type="EMBL" id="KAK7333334.1"/>
    </source>
</evidence>
<keyword evidence="4" id="KW-0813">Transport</keyword>
<evidence type="ECO:0000256" key="4">
    <source>
        <dbReference type="ARBA" id="ARBA00022448"/>
    </source>
</evidence>
<dbReference type="Pfam" id="PF01061">
    <property type="entry name" value="ABC2_membrane"/>
    <property type="match status" value="1"/>
</dbReference>
<dbReference type="PANTHER" id="PTHR48041">
    <property type="entry name" value="ABC TRANSPORTER G FAMILY MEMBER 28"/>
    <property type="match status" value="1"/>
</dbReference>
<feature type="transmembrane region" description="Helical" evidence="11">
    <location>
        <begin position="952"/>
        <end position="973"/>
    </location>
</feature>
<feature type="transmembrane region" description="Helical" evidence="11">
    <location>
        <begin position="834"/>
        <end position="852"/>
    </location>
</feature>
<evidence type="ECO:0000256" key="10">
    <source>
        <dbReference type="SAM" id="MobiDB-lite"/>
    </source>
</evidence>
<comment type="similarity">
    <text evidence="3">Belongs to the autoinducer-2 exporter (AI-2E) (TC 2.A.86) family.</text>
</comment>
<comment type="caution">
    <text evidence="13">The sequence shown here is derived from an EMBL/GenBank/DDBJ whole genome shotgun (WGS) entry which is preliminary data.</text>
</comment>
<feature type="transmembrane region" description="Helical" evidence="11">
    <location>
        <begin position="881"/>
        <end position="913"/>
    </location>
</feature>
<feature type="transmembrane region" description="Helical" evidence="11">
    <location>
        <begin position="769"/>
        <end position="791"/>
    </location>
</feature>
<keyword evidence="7" id="KW-0067">ATP-binding</keyword>
<accession>A0AAN9QFI7</accession>
<evidence type="ECO:0000313" key="14">
    <source>
        <dbReference type="Proteomes" id="UP001374584"/>
    </source>
</evidence>
<feature type="domain" description="ABC transporter" evidence="12">
    <location>
        <begin position="65"/>
        <end position="329"/>
    </location>
</feature>
<keyword evidence="9 11" id="KW-0472">Membrane</keyword>
<evidence type="ECO:0000256" key="1">
    <source>
        <dbReference type="ARBA" id="ARBA00004141"/>
    </source>
</evidence>
<dbReference type="GO" id="GO:0140359">
    <property type="term" value="F:ABC-type transporter activity"/>
    <property type="evidence" value="ECO:0007669"/>
    <property type="project" value="InterPro"/>
</dbReference>
<dbReference type="InterPro" id="IPR003439">
    <property type="entry name" value="ABC_transporter-like_ATP-bd"/>
</dbReference>
<dbReference type="InterPro" id="IPR050352">
    <property type="entry name" value="ABCG_transporters"/>
</dbReference>
<feature type="transmembrane region" description="Helical" evidence="11">
    <location>
        <begin position="1269"/>
        <end position="1289"/>
    </location>
</feature>
<evidence type="ECO:0000256" key="6">
    <source>
        <dbReference type="ARBA" id="ARBA00022741"/>
    </source>
</evidence>
<protein>
    <recommendedName>
        <fullName evidence="12">ABC transporter domain-containing protein</fullName>
    </recommendedName>
</protein>
<evidence type="ECO:0000256" key="9">
    <source>
        <dbReference type="ARBA" id="ARBA00023136"/>
    </source>
</evidence>
<dbReference type="CDD" id="cd03213">
    <property type="entry name" value="ABCG_EPDR"/>
    <property type="match status" value="1"/>
</dbReference>
<dbReference type="GO" id="GO:0005524">
    <property type="term" value="F:ATP binding"/>
    <property type="evidence" value="ECO:0007669"/>
    <property type="project" value="UniProtKB-KW"/>
</dbReference>
<keyword evidence="5 11" id="KW-0812">Transmembrane</keyword>
<dbReference type="Pfam" id="PF19055">
    <property type="entry name" value="ABC2_membrane_7"/>
    <property type="match status" value="1"/>
</dbReference>
<dbReference type="SMART" id="SM00382">
    <property type="entry name" value="AAA"/>
    <property type="match status" value="1"/>
</dbReference>
<dbReference type="EMBL" id="JAYMYR010000011">
    <property type="protein sequence ID" value="KAK7333334.1"/>
    <property type="molecule type" value="Genomic_DNA"/>
</dbReference>
<reference evidence="13 14" key="1">
    <citation type="submission" date="2024-01" db="EMBL/GenBank/DDBJ databases">
        <title>The genomes of 5 underutilized Papilionoideae crops provide insights into root nodulation and disease resistanc.</title>
        <authorList>
            <person name="Jiang F."/>
        </authorList>
    </citation>
    <scope>NUCLEOTIDE SEQUENCE [LARGE SCALE GENOMIC DNA]</scope>
    <source>
        <strain evidence="13">JINMINGXINNONG_FW02</strain>
        <tissue evidence="13">Leaves</tissue>
    </source>
</reference>
<dbReference type="InterPro" id="IPR043926">
    <property type="entry name" value="ABCG_dom"/>
</dbReference>
<dbReference type="InterPro" id="IPR002549">
    <property type="entry name" value="AI-2E-like"/>
</dbReference>
<feature type="region of interest" description="Disordered" evidence="10">
    <location>
        <begin position="718"/>
        <end position="759"/>
    </location>
</feature>
<dbReference type="InterPro" id="IPR013525">
    <property type="entry name" value="ABC2_TM"/>
</dbReference>
<sequence length="1356" mass="151794">MEIGREDEIVDMSMSPPVVGSIINNDFCHHKEFMSQAYLQNKYSEIDIDTEDSNFDRNRPLPIFLKFEDVEYKVRNNQTGSGNLVKTMVSKLTTQLTAEEDRYKKILKGITGSIGPGEILALMGPSGSGKTTLLRVIGGRLVDNVKGKVTYNDVRFTPALKRRIGFVTQEDVLFPQLTVEETLVFSALLRIPSNMSKQQKYAKVDATIKELGLERCRHTKIAGGYLKGISGGERKRTCIGYEILVDPSLLLLDEPTSGLDSSSANKLLLTLQGLAKAGRTIITTIHQPSSRIFHMFDKLLLISEGYPVYYGKAKETMEYFSSLKFTPQIPMNPAEFLLDLATGQVNDISVPTDIFQDQESSDTSKVVIEYLQLKYKSLLEPKEKEENHRVASTPEQLQLAIQVKMEWSSSWLDQFVILSRRTYRARRKDYFDKLRLVQALGIALLLGLLWWKSSTNTEAELRDQVGLAFYICIFWTSSCIFAAVYVFPFEKYYLIKESKADMYRLSVYYACSTLCDMVATLFYPTFFMLILYFMAGFKRAVTSFFLTLLTILLIAITSQGAGEMFGAAIMSVKRAGTAASLILMLFLLTGGYYVQHIPKFMRWLKYLSFMYYGFRLLLKVQYSGEQLYDCGSNGGCRPLQSSPTFDIVNLKGGLKEVWILLAMALIFRLLAYLCLRVRIVHNWQTLSALLNHHPTMELVPYSEPSSTSPAWQDMFRSASSRHPSSAPSPHAPPSKLHAPSPSSQAAFNPPSDGDPDGKNTFSGDAQVRLALYIAMAHAGLAFAIFILYTFSKLLEQYLRPLQWAVLCSIPLRGIQQTLVAFWSEPLLLGLTETVLAVPVAIFRVFVGTLVEIREASFRVILRKPKSQQNLPSRNRSGFSKLLRLLVSFGIFIIAYERLGGFGALSLLILGFLFSSNNVDSTMHTLSNFRSLSFRRSTISAFFTRGILRRLKIIVAIGLIVCMIVGFLSGVIFFSYKIGVEGKDAVISLKLHVEESNYAERIGVKKWMDENDVAGMVDSYTTKIYETVSDQIDGLAVQYNMTEFVSGIKHFVISNPVNSSVPSRAQMTPSPYAEKFLSLKTRVRNREWGQIYAEVDSILRELVITREDLVEKAKGFAFKGIDVSQQIFASSRTVLGSSSKFMFSIANSIISGAAEVINFVSQSMVFIWVLYYLITSESGGVTEQVMYMLPISNAARVRCVEVLDKAISGVLLATAEIAFFQGCLTWLLFRLNKVHFLYMSTVLAFISPLFPIFPSWLATIPAALQLVLEGRYIMAIVLSIIHLFLMDYGASEILLDVPGNSAYLTGLSIIGGMTLFPSALEGAIMGPLITTVMIAVKDLYAEFVLQEPKDKAKQKSS</sequence>
<comment type="subcellular location">
    <subcellularLocation>
        <location evidence="1">Membrane</location>
        <topology evidence="1">Multi-pass membrane protein</topology>
    </subcellularLocation>
</comment>
<feature type="transmembrane region" description="Helical" evidence="11">
    <location>
        <begin position="1301"/>
        <end position="1319"/>
    </location>
</feature>
<evidence type="ECO:0000256" key="2">
    <source>
        <dbReference type="ARBA" id="ARBA00005814"/>
    </source>
</evidence>
<dbReference type="InterPro" id="IPR003593">
    <property type="entry name" value="AAA+_ATPase"/>
</dbReference>
<feature type="transmembrane region" description="Helical" evidence="11">
    <location>
        <begin position="467"/>
        <end position="487"/>
    </location>
</feature>
<dbReference type="PROSITE" id="PS50893">
    <property type="entry name" value="ABC_TRANSPORTER_2"/>
    <property type="match status" value="1"/>
</dbReference>
<evidence type="ECO:0000256" key="7">
    <source>
        <dbReference type="ARBA" id="ARBA00022840"/>
    </source>
</evidence>
<feature type="transmembrane region" description="Helical" evidence="11">
    <location>
        <begin position="507"/>
        <end position="534"/>
    </location>
</feature>
<feature type="transmembrane region" description="Helical" evidence="11">
    <location>
        <begin position="1205"/>
        <end position="1228"/>
    </location>
</feature>
<keyword evidence="14" id="KW-1185">Reference proteome</keyword>
<dbReference type="FunFam" id="3.40.50.300:FF:000337">
    <property type="entry name" value="ABC transporter G family member 22"/>
    <property type="match status" value="1"/>
</dbReference>
<evidence type="ECO:0000256" key="8">
    <source>
        <dbReference type="ARBA" id="ARBA00022989"/>
    </source>
</evidence>
<keyword evidence="8 11" id="KW-1133">Transmembrane helix</keyword>
<evidence type="ECO:0000259" key="12">
    <source>
        <dbReference type="PROSITE" id="PS50893"/>
    </source>
</evidence>
<comment type="similarity">
    <text evidence="2">Belongs to the ABC transporter superfamily. ABCG family. Eye pigment precursor importer (TC 3.A.1.204) subfamily.</text>
</comment>
<dbReference type="GO" id="GO:0016020">
    <property type="term" value="C:membrane"/>
    <property type="evidence" value="ECO:0007669"/>
    <property type="project" value="UniProtKB-SubCell"/>
</dbReference>
<dbReference type="Gene3D" id="3.40.50.300">
    <property type="entry name" value="P-loop containing nucleotide triphosphate hydrolases"/>
    <property type="match status" value="1"/>
</dbReference>
<feature type="transmembrane region" description="Helical" evidence="11">
    <location>
        <begin position="657"/>
        <end position="679"/>
    </location>
</feature>
<dbReference type="InterPro" id="IPR027417">
    <property type="entry name" value="P-loop_NTPase"/>
</dbReference>
<dbReference type="Pfam" id="PF00005">
    <property type="entry name" value="ABC_tran"/>
    <property type="match status" value="1"/>
</dbReference>
<organism evidence="13 14">
    <name type="scientific">Phaseolus coccineus</name>
    <name type="common">Scarlet runner bean</name>
    <name type="synonym">Phaseolus multiflorus</name>
    <dbReference type="NCBI Taxonomy" id="3886"/>
    <lineage>
        <taxon>Eukaryota</taxon>
        <taxon>Viridiplantae</taxon>
        <taxon>Streptophyta</taxon>
        <taxon>Embryophyta</taxon>
        <taxon>Tracheophyta</taxon>
        <taxon>Spermatophyta</taxon>
        <taxon>Magnoliopsida</taxon>
        <taxon>eudicotyledons</taxon>
        <taxon>Gunneridae</taxon>
        <taxon>Pentapetalae</taxon>
        <taxon>rosids</taxon>
        <taxon>fabids</taxon>
        <taxon>Fabales</taxon>
        <taxon>Fabaceae</taxon>
        <taxon>Papilionoideae</taxon>
        <taxon>50 kb inversion clade</taxon>
        <taxon>NPAAA clade</taxon>
        <taxon>indigoferoid/millettioid clade</taxon>
        <taxon>Phaseoleae</taxon>
        <taxon>Phaseolus</taxon>
    </lineage>
</organism>
<feature type="transmembrane region" description="Helical" evidence="11">
    <location>
        <begin position="1235"/>
        <end position="1257"/>
    </location>
</feature>
<feature type="transmembrane region" description="Helical" evidence="11">
    <location>
        <begin position="574"/>
        <end position="594"/>
    </location>
</feature>
<gene>
    <name evidence="13" type="ORF">VNO80_30102</name>
</gene>
<feature type="transmembrane region" description="Helical" evidence="11">
    <location>
        <begin position="540"/>
        <end position="562"/>
    </location>
</feature>
<dbReference type="Pfam" id="PF01594">
    <property type="entry name" value="AI-2E_transport"/>
    <property type="match status" value="1"/>
</dbReference>
<dbReference type="Proteomes" id="UP001374584">
    <property type="component" value="Unassembled WGS sequence"/>
</dbReference>
<feature type="compositionally biased region" description="Low complexity" evidence="10">
    <location>
        <begin position="718"/>
        <end position="743"/>
    </location>
</feature>
<feature type="transmembrane region" description="Helical" evidence="11">
    <location>
        <begin position="434"/>
        <end position="451"/>
    </location>
</feature>
<dbReference type="GO" id="GO:0016887">
    <property type="term" value="F:ATP hydrolysis activity"/>
    <property type="evidence" value="ECO:0007669"/>
    <property type="project" value="InterPro"/>
</dbReference>
<name>A0AAN9QFI7_PHACN</name>
<dbReference type="PANTHER" id="PTHR48041:SF135">
    <property type="entry name" value="ABC TRANSPORTER G FAMILY MEMBER 26"/>
    <property type="match status" value="1"/>
</dbReference>
<dbReference type="SUPFAM" id="SSF52540">
    <property type="entry name" value="P-loop containing nucleoside triphosphate hydrolases"/>
    <property type="match status" value="1"/>
</dbReference>
<evidence type="ECO:0000256" key="3">
    <source>
        <dbReference type="ARBA" id="ARBA00009773"/>
    </source>
</evidence>
<evidence type="ECO:0000256" key="5">
    <source>
        <dbReference type="ARBA" id="ARBA00022692"/>
    </source>
</evidence>